<comment type="caution">
    <text evidence="2">The sequence shown here is derived from an EMBL/GenBank/DDBJ whole genome shotgun (WGS) entry which is preliminary data.</text>
</comment>
<keyword evidence="3" id="KW-1185">Reference proteome</keyword>
<sequence length="49" mass="6237">MNRRKVWKKRLRRLLLPWRKERVWIPIDPPERRQPPATPEAEMWEDDYP</sequence>
<dbReference type="Proteomes" id="UP001529245">
    <property type="component" value="Unassembled WGS sequence"/>
</dbReference>
<feature type="region of interest" description="Disordered" evidence="1">
    <location>
        <begin position="28"/>
        <end position="49"/>
    </location>
</feature>
<dbReference type="RefSeq" id="WP_283204625.1">
    <property type="nucleotide sequence ID" value="NZ_JASGCB010000040.1"/>
</dbReference>
<name>A0ABT6Y1M3_ALISE</name>
<accession>A0ABT6Y1M3</accession>
<proteinExistence type="predicted"/>
<evidence type="ECO:0000313" key="2">
    <source>
        <dbReference type="EMBL" id="MDI9261228.1"/>
    </source>
</evidence>
<reference evidence="2 3" key="1">
    <citation type="submission" date="2023-04" db="EMBL/GenBank/DDBJ databases">
        <title>A. sendaiensis sub sp. chiapanensis a novel subspecie with specific adaptation in bacterial cell wall isolated from an active volcano.</title>
        <authorList>
            <person name="Alvarez Gutierrez P.E."/>
            <person name="Ortiz Cortes L.Y."/>
        </authorList>
    </citation>
    <scope>NUCLEOTIDE SEQUENCE [LARGE SCALE GENOMIC DNA]</scope>
    <source>
        <strain evidence="2 3">PA2</strain>
    </source>
</reference>
<evidence type="ECO:0000256" key="1">
    <source>
        <dbReference type="SAM" id="MobiDB-lite"/>
    </source>
</evidence>
<organism evidence="2 3">
    <name type="scientific">Alicyclobacillus sendaiensis PA2</name>
    <dbReference type="NCBI Taxonomy" id="3029425"/>
    <lineage>
        <taxon>Bacteria</taxon>
        <taxon>Bacillati</taxon>
        <taxon>Bacillota</taxon>
        <taxon>Bacilli</taxon>
        <taxon>Bacillales</taxon>
        <taxon>Alicyclobacillaceae</taxon>
        <taxon>Alicyclobacillus</taxon>
    </lineage>
</organism>
<protein>
    <submittedName>
        <fullName evidence="2">Uncharacterized protein</fullName>
    </submittedName>
</protein>
<dbReference type="EMBL" id="JASGCB010000040">
    <property type="protein sequence ID" value="MDI9261228.1"/>
    <property type="molecule type" value="Genomic_DNA"/>
</dbReference>
<gene>
    <name evidence="2" type="ORF">QID03_13775</name>
</gene>
<evidence type="ECO:0000313" key="3">
    <source>
        <dbReference type="Proteomes" id="UP001529245"/>
    </source>
</evidence>